<dbReference type="InterPro" id="IPR043128">
    <property type="entry name" value="Rev_trsase/Diguanyl_cyclase"/>
</dbReference>
<dbReference type="GO" id="GO:0015074">
    <property type="term" value="P:DNA integration"/>
    <property type="evidence" value="ECO:0007669"/>
    <property type="project" value="InterPro"/>
</dbReference>
<accession>A0AAV0W5Q2</accession>
<keyword evidence="3" id="KW-0548">Nucleotidyltransferase</keyword>
<evidence type="ECO:0000313" key="11">
    <source>
        <dbReference type="Proteomes" id="UP001160148"/>
    </source>
</evidence>
<feature type="region of interest" description="Disordered" evidence="7">
    <location>
        <begin position="1303"/>
        <end position="1351"/>
    </location>
</feature>
<evidence type="ECO:0000256" key="4">
    <source>
        <dbReference type="ARBA" id="ARBA00022722"/>
    </source>
</evidence>
<proteinExistence type="predicted"/>
<evidence type="ECO:0000256" key="2">
    <source>
        <dbReference type="ARBA" id="ARBA00022679"/>
    </source>
</evidence>
<reference evidence="10 11" key="1">
    <citation type="submission" date="2023-01" db="EMBL/GenBank/DDBJ databases">
        <authorList>
            <person name="Whitehead M."/>
        </authorList>
    </citation>
    <scope>NUCLEOTIDE SEQUENCE [LARGE SCALE GENOMIC DNA]</scope>
</reference>
<name>A0AAV0W5Q2_9HEMI</name>
<dbReference type="PANTHER" id="PTHR37984:SF5">
    <property type="entry name" value="PROTEIN NYNRIN-LIKE"/>
    <property type="match status" value="1"/>
</dbReference>
<dbReference type="InterPro" id="IPR001878">
    <property type="entry name" value="Znf_CCHC"/>
</dbReference>
<dbReference type="PANTHER" id="PTHR37984">
    <property type="entry name" value="PROTEIN CBG26694"/>
    <property type="match status" value="1"/>
</dbReference>
<dbReference type="Pfam" id="PF00665">
    <property type="entry name" value="rve"/>
    <property type="match status" value="1"/>
</dbReference>
<dbReference type="Gene3D" id="3.30.420.10">
    <property type="entry name" value="Ribonuclease H-like superfamily/Ribonuclease H"/>
    <property type="match status" value="1"/>
</dbReference>
<dbReference type="InterPro" id="IPR012337">
    <property type="entry name" value="RNaseH-like_sf"/>
</dbReference>
<dbReference type="Gene3D" id="3.10.10.10">
    <property type="entry name" value="HIV Type 1 Reverse Transcriptase, subunit A, domain 1"/>
    <property type="match status" value="1"/>
</dbReference>
<dbReference type="GO" id="GO:0003676">
    <property type="term" value="F:nucleic acid binding"/>
    <property type="evidence" value="ECO:0007669"/>
    <property type="project" value="InterPro"/>
</dbReference>
<dbReference type="InterPro" id="IPR036397">
    <property type="entry name" value="RNaseH_sf"/>
</dbReference>
<keyword evidence="2" id="KW-0808">Transferase</keyword>
<evidence type="ECO:0000259" key="8">
    <source>
        <dbReference type="PROSITE" id="PS50878"/>
    </source>
</evidence>
<evidence type="ECO:0000256" key="7">
    <source>
        <dbReference type="SAM" id="MobiDB-lite"/>
    </source>
</evidence>
<dbReference type="InterPro" id="IPR021109">
    <property type="entry name" value="Peptidase_aspartic_dom_sf"/>
</dbReference>
<dbReference type="Gene3D" id="3.30.70.270">
    <property type="match status" value="2"/>
</dbReference>
<dbReference type="SUPFAM" id="SSF56672">
    <property type="entry name" value="DNA/RNA polymerases"/>
    <property type="match status" value="1"/>
</dbReference>
<feature type="compositionally biased region" description="Basic residues" evidence="7">
    <location>
        <begin position="1338"/>
        <end position="1351"/>
    </location>
</feature>
<feature type="domain" description="Integrase catalytic" evidence="9">
    <location>
        <begin position="1062"/>
        <end position="1216"/>
    </location>
</feature>
<feature type="region of interest" description="Disordered" evidence="7">
    <location>
        <begin position="1"/>
        <end position="22"/>
    </location>
</feature>
<feature type="domain" description="Reverse transcriptase" evidence="8">
    <location>
        <begin position="512"/>
        <end position="690"/>
    </location>
</feature>
<dbReference type="InterPro" id="IPR041577">
    <property type="entry name" value="RT_RNaseH_2"/>
</dbReference>
<evidence type="ECO:0000256" key="6">
    <source>
        <dbReference type="ARBA" id="ARBA00023268"/>
    </source>
</evidence>
<dbReference type="CDD" id="cd01647">
    <property type="entry name" value="RT_LTR"/>
    <property type="match status" value="1"/>
</dbReference>
<dbReference type="CDD" id="cd09274">
    <property type="entry name" value="RNase_HI_RT_Ty3"/>
    <property type="match status" value="1"/>
</dbReference>
<feature type="compositionally biased region" description="Low complexity" evidence="7">
    <location>
        <begin position="8"/>
        <end position="22"/>
    </location>
</feature>
<feature type="compositionally biased region" description="Basic and acidic residues" evidence="7">
    <location>
        <begin position="236"/>
        <end position="250"/>
    </location>
</feature>
<dbReference type="Pfam" id="PF00078">
    <property type="entry name" value="RVT_1"/>
    <property type="match status" value="1"/>
</dbReference>
<dbReference type="GO" id="GO:0003964">
    <property type="term" value="F:RNA-directed DNA polymerase activity"/>
    <property type="evidence" value="ECO:0007669"/>
    <property type="project" value="UniProtKB-EC"/>
</dbReference>
<evidence type="ECO:0000313" key="10">
    <source>
        <dbReference type="EMBL" id="CAI6351084.1"/>
    </source>
</evidence>
<dbReference type="Gene3D" id="4.10.60.10">
    <property type="entry name" value="Zinc finger, CCHC-type"/>
    <property type="match status" value="1"/>
</dbReference>
<dbReference type="FunFam" id="3.30.420.10:FF:000063">
    <property type="entry name" value="Retrovirus-related Pol polyprotein from transposon 297-like Protein"/>
    <property type="match status" value="1"/>
</dbReference>
<dbReference type="PROSITE" id="PS50994">
    <property type="entry name" value="INTEGRASE"/>
    <property type="match status" value="1"/>
</dbReference>
<keyword evidence="11" id="KW-1185">Reference proteome</keyword>
<feature type="compositionally biased region" description="Polar residues" evidence="7">
    <location>
        <begin position="1303"/>
        <end position="1337"/>
    </location>
</feature>
<dbReference type="InterPro" id="IPR001584">
    <property type="entry name" value="Integrase_cat-core"/>
</dbReference>
<dbReference type="InterPro" id="IPR041588">
    <property type="entry name" value="Integrase_H2C2"/>
</dbReference>
<protein>
    <recommendedName>
        <fullName evidence="1">RNA-directed DNA polymerase</fullName>
        <ecNumber evidence="1">2.7.7.49</ecNumber>
    </recommendedName>
</protein>
<dbReference type="GO" id="GO:0042575">
    <property type="term" value="C:DNA polymerase complex"/>
    <property type="evidence" value="ECO:0007669"/>
    <property type="project" value="UniProtKB-ARBA"/>
</dbReference>
<dbReference type="SUPFAM" id="SSF53098">
    <property type="entry name" value="Ribonuclease H-like"/>
    <property type="match status" value="1"/>
</dbReference>
<dbReference type="FunFam" id="3.30.70.270:FF:000026">
    <property type="entry name" value="Transposon Ty3-G Gag-Pol polyprotein"/>
    <property type="match status" value="1"/>
</dbReference>
<gene>
    <name evidence="10" type="ORF">MEUPH1_LOCUS7466</name>
</gene>
<dbReference type="InterPro" id="IPR050951">
    <property type="entry name" value="Retrovirus_Pol_polyprotein"/>
</dbReference>
<dbReference type="PROSITE" id="PS50878">
    <property type="entry name" value="RT_POL"/>
    <property type="match status" value="1"/>
</dbReference>
<dbReference type="InterPro" id="IPR043502">
    <property type="entry name" value="DNA/RNA_pol_sf"/>
</dbReference>
<dbReference type="GO" id="GO:0004519">
    <property type="term" value="F:endonuclease activity"/>
    <property type="evidence" value="ECO:0007669"/>
    <property type="project" value="UniProtKB-KW"/>
</dbReference>
<sequence length="1351" mass="154239">MVKNKPVNSETSASNTASGNNASNNMTTYVGLNHMQFDHRSGEWKTFKLKLTNSFIAGDVSSDLKMKAILITALSDEMLSLLTSLCVPLDIEAKSFNDLITLLDAHFTPVKSYFSARYEFYRAEKNPMETVAEWAARVRTLSIPCGFGTELNIVLRDIFTLGLDKQFKERLFEEDATNKTITMNKMMNIALAKEMASKNAAKNNQEPNEVNFVKGNKFTHKKSTKKIINKQYSKNSQKDQAGETSGETHKQKCQVCGRQNHKSNNCKYKGYTCNLCHLVGHLAPMCKNKNKSNQKNKTYNTHYLKNKSNSSDDDDIFLGVSDNFKLISEPSNETIKPLELNVQLNDINIKFQIDTGSLHSLISESCYLENFSHIKLNENDIILKDYIGKHFKPLGKLNLKFVCNSNKGQIALYVIKNGGPPLIGRNDFKKLNLSITQDVNYVNLLYNNDEPKDIKSLCQKYSKVFEKGLGTFSKYKITLFVDQNCTPKFFKPRFVPFALKDKVEIEINRLVKNGVLIPVEHSKWATPVVPVLKPDNTVRLCGDFSVTLNPVLQGTQHPLPKIDYLFTKHTNGVYFSKIDLKDAYAQLILSEESRNLVVINTHLGLYAFTRLPYGINCAASIFQRVLEQTIGDMDGVTIFQDDISISGKTRSEHNNRLEAVLSKLQNSGLKVKVEKCKFLKNSIEYLGHLLNKNGIHSTEKHIEAIKNVSVPISLSELKSFLGMVTYYIKYIPNSAELLEPLYKLTRKEEDFIWSNKCNNAFNQIKKLLISNRVLANFDSELPLKLTVDASSIAVGAILSHVYNDNTERPIAFASHLLTRAEQKYPQLEREGLAVIFGVKKFHDYLFGKHFTLVTDNKPIAHILNPKKGIPTIAANRLQRWAYILMAYKFDIKWVSTNNNPADYLSRLSIQSKQIDIEANTNYLNFINDESNWILDWFKIKKATRSDPIISKIIDYVSNDNWPNDSNKDPNIIPYYKRKNELTIEQNVLMWGYRVIIPAKFRNKLLNQLHESHQGITKMKSLARAYFWWPLLDGEIEKLTSSCEVCCENRAIPPKAILKPFEWPTKPWTRIHIDFLGPVFGQTFFVLVDATSKWIECFKVNSLNTTTVIKHLTEVFSRFGLPKSITSDGAKCFSNEVFHSFLKMYGIMHLVGAPYHPQSNGAAESAVKIIKNVIKKIIKSPVKSDLDVELSKFLFQYRNTPHTTTKETPTKILLGKSVRFIFDLLKPQTDDIVLGKQIAQIKNSGRRDVAFDINEKVLVRDYRSPSPKWKTAVVTKILGTRNYQVTTDENHIWKRHVDQMLKTKQPNHEQISNINTDSNNSYKSPISETILNTTNNQQRPKRTIRKPTKYCQ</sequence>
<dbReference type="Pfam" id="PF17919">
    <property type="entry name" value="RT_RNaseH_2"/>
    <property type="match status" value="1"/>
</dbReference>
<dbReference type="FunFam" id="1.10.340.70:FF:000003">
    <property type="entry name" value="Protein CBG25708"/>
    <property type="match status" value="1"/>
</dbReference>
<dbReference type="SMART" id="SM00343">
    <property type="entry name" value="ZnF_C2HC"/>
    <property type="match status" value="2"/>
</dbReference>
<keyword evidence="4" id="KW-0540">Nuclease</keyword>
<dbReference type="EC" id="2.7.7.49" evidence="1"/>
<comment type="caution">
    <text evidence="10">The sequence shown here is derived from an EMBL/GenBank/DDBJ whole genome shotgun (WGS) entry which is preliminary data.</text>
</comment>
<dbReference type="SUPFAM" id="SSF50630">
    <property type="entry name" value="Acid proteases"/>
    <property type="match status" value="1"/>
</dbReference>
<dbReference type="Proteomes" id="UP001160148">
    <property type="component" value="Unassembled WGS sequence"/>
</dbReference>
<organism evidence="10 11">
    <name type="scientific">Macrosiphum euphorbiae</name>
    <name type="common">potato aphid</name>
    <dbReference type="NCBI Taxonomy" id="13131"/>
    <lineage>
        <taxon>Eukaryota</taxon>
        <taxon>Metazoa</taxon>
        <taxon>Ecdysozoa</taxon>
        <taxon>Arthropoda</taxon>
        <taxon>Hexapoda</taxon>
        <taxon>Insecta</taxon>
        <taxon>Pterygota</taxon>
        <taxon>Neoptera</taxon>
        <taxon>Paraneoptera</taxon>
        <taxon>Hemiptera</taxon>
        <taxon>Sternorrhyncha</taxon>
        <taxon>Aphidomorpha</taxon>
        <taxon>Aphidoidea</taxon>
        <taxon>Aphididae</taxon>
        <taxon>Macrosiphini</taxon>
        <taxon>Macrosiphum</taxon>
    </lineage>
</organism>
<keyword evidence="5" id="KW-0378">Hydrolase</keyword>
<dbReference type="Gene3D" id="1.10.340.70">
    <property type="match status" value="1"/>
</dbReference>
<dbReference type="InterPro" id="IPR000477">
    <property type="entry name" value="RT_dom"/>
</dbReference>
<keyword evidence="5" id="KW-0255">Endonuclease</keyword>
<evidence type="ECO:0000256" key="3">
    <source>
        <dbReference type="ARBA" id="ARBA00022695"/>
    </source>
</evidence>
<dbReference type="GO" id="GO:0008270">
    <property type="term" value="F:zinc ion binding"/>
    <property type="evidence" value="ECO:0007669"/>
    <property type="project" value="InterPro"/>
</dbReference>
<feature type="region of interest" description="Disordered" evidence="7">
    <location>
        <begin position="223"/>
        <end position="252"/>
    </location>
</feature>
<evidence type="ECO:0000256" key="1">
    <source>
        <dbReference type="ARBA" id="ARBA00012493"/>
    </source>
</evidence>
<dbReference type="EMBL" id="CARXXK010000001">
    <property type="protein sequence ID" value="CAI6351084.1"/>
    <property type="molecule type" value="Genomic_DNA"/>
</dbReference>
<keyword evidence="6" id="KW-0511">Multifunctional enzyme</keyword>
<dbReference type="Pfam" id="PF17921">
    <property type="entry name" value="Integrase_H2C2"/>
    <property type="match status" value="1"/>
</dbReference>
<evidence type="ECO:0000259" key="9">
    <source>
        <dbReference type="PROSITE" id="PS50994"/>
    </source>
</evidence>
<evidence type="ECO:0000256" key="5">
    <source>
        <dbReference type="ARBA" id="ARBA00022759"/>
    </source>
</evidence>